<dbReference type="RefSeq" id="WP_354016147.1">
    <property type="nucleotide sequence ID" value="NZ_JBEPMU010000010.1"/>
</dbReference>
<accession>A0ABV2K171</accession>
<reference evidence="3 4" key="1">
    <citation type="submission" date="2024-06" db="EMBL/GenBank/DDBJ databases">
        <title>Sorghum-associated microbial communities from plants grown in Nebraska, USA.</title>
        <authorList>
            <person name="Schachtman D."/>
        </authorList>
    </citation>
    <scope>NUCLEOTIDE SEQUENCE [LARGE SCALE GENOMIC DNA]</scope>
    <source>
        <strain evidence="3 4">1073</strain>
    </source>
</reference>
<dbReference type="Pfam" id="PF25800">
    <property type="entry name" value="FimV_N"/>
    <property type="match status" value="1"/>
</dbReference>
<feature type="region of interest" description="Disordered" evidence="1">
    <location>
        <begin position="125"/>
        <end position="144"/>
    </location>
</feature>
<dbReference type="EMBL" id="JBEPMU010000010">
    <property type="protein sequence ID" value="MET3654819.1"/>
    <property type="molecule type" value="Genomic_DNA"/>
</dbReference>
<sequence length="253" mass="27758">MNKFVDFVALLGGRATERPAIGLGQLWLRSSFGQALLVDIPLLNAVGNKLAALRVASYCTLSDMGDPDPTVRSGDPVPLTSTLRHESGGQYFIRLISKRALLKDNLYLRVTLDDDGQRVQREYRHRLRGSPTPRRDPPIISAPSLSKAAPALPVAAASSIKLNGTAGAIATNLGLGSDEDAYATYEWLEKEIAQLQHALDHLRQAACRQKQTLADQAEKATLHRTLVRRIDAQTREMALLMEKLQPAMRGSRT</sequence>
<evidence type="ECO:0000313" key="3">
    <source>
        <dbReference type="EMBL" id="MET3654819.1"/>
    </source>
</evidence>
<protein>
    <recommendedName>
        <fullName evidence="2">FimV N-terminal domain-containing protein</fullName>
    </recommendedName>
</protein>
<gene>
    <name evidence="3" type="ORF">ABIC75_004567</name>
</gene>
<evidence type="ECO:0000256" key="1">
    <source>
        <dbReference type="SAM" id="MobiDB-lite"/>
    </source>
</evidence>
<feature type="domain" description="FimV N-terminal" evidence="2">
    <location>
        <begin position="22"/>
        <end position="124"/>
    </location>
</feature>
<evidence type="ECO:0000259" key="2">
    <source>
        <dbReference type="Pfam" id="PF25800"/>
    </source>
</evidence>
<comment type="caution">
    <text evidence="3">The sequence shown here is derived from an EMBL/GenBank/DDBJ whole genome shotgun (WGS) entry which is preliminary data.</text>
</comment>
<name>A0ABV2K171_9GAMM</name>
<organism evidence="3 4">
    <name type="scientific">Dyella japonica</name>
    <dbReference type="NCBI Taxonomy" id="231455"/>
    <lineage>
        <taxon>Bacteria</taxon>
        <taxon>Pseudomonadati</taxon>
        <taxon>Pseudomonadota</taxon>
        <taxon>Gammaproteobacteria</taxon>
        <taxon>Lysobacterales</taxon>
        <taxon>Rhodanobacteraceae</taxon>
        <taxon>Dyella</taxon>
    </lineage>
</organism>
<keyword evidence="4" id="KW-1185">Reference proteome</keyword>
<evidence type="ECO:0000313" key="4">
    <source>
        <dbReference type="Proteomes" id="UP001549184"/>
    </source>
</evidence>
<proteinExistence type="predicted"/>
<dbReference type="InterPro" id="IPR057840">
    <property type="entry name" value="FimV_N"/>
</dbReference>
<dbReference type="Proteomes" id="UP001549184">
    <property type="component" value="Unassembled WGS sequence"/>
</dbReference>